<gene>
    <name evidence="2" type="ORF">P5673_032818</name>
</gene>
<dbReference type="PANTHER" id="PTHR45725:SF10">
    <property type="entry name" value="FH2 DOMAIN-CONTAINING PROTEIN"/>
    <property type="match status" value="1"/>
</dbReference>
<evidence type="ECO:0000313" key="3">
    <source>
        <dbReference type="Proteomes" id="UP001249851"/>
    </source>
</evidence>
<protein>
    <submittedName>
        <fullName evidence="2">Formin-like protein 18</fullName>
    </submittedName>
</protein>
<dbReference type="InterPro" id="IPR051425">
    <property type="entry name" value="Formin_Homology"/>
</dbReference>
<dbReference type="InterPro" id="IPR015425">
    <property type="entry name" value="FH2_Formin"/>
</dbReference>
<dbReference type="Proteomes" id="UP001249851">
    <property type="component" value="Unassembled WGS sequence"/>
</dbReference>
<reference evidence="2" key="1">
    <citation type="journal article" date="2023" name="G3 (Bethesda)">
        <title>Whole genome assembly and annotation of the endangered Caribbean coral Acropora cervicornis.</title>
        <authorList>
            <person name="Selwyn J.D."/>
            <person name="Vollmer S.V."/>
        </authorList>
    </citation>
    <scope>NUCLEOTIDE SEQUENCE</scope>
    <source>
        <strain evidence="2">K2</strain>
    </source>
</reference>
<proteinExistence type="predicted"/>
<name>A0AAD9URJ3_ACRCE</name>
<sequence length="277" mass="31469">MMEGTAFRTCAVQSKLKLRPFFWNKIPNNLVSNSLWVDASDRTKSINLELLEDMFHVEEKEKNPNSVQAKATAKTLLDPKRAQNLGIFLSGFKMTAKQIDEKLSQFRGEEALPMDQVIALKRFLPSAEEAEMYKNYKEDPSTLVPEDQFMMKLCEIKDLEKRLDLLLVVMEFPTQYEDLAPNVDNLLQACQQLYYSKNFLLVLEYVLSIGNILNSGSNRGGAYGFRLQSLPKLADIRGNNKKNTLLKFLILQLENSNPDALNFTGELKSVTKAAACK</sequence>
<dbReference type="PROSITE" id="PS51444">
    <property type="entry name" value="FH2"/>
    <property type="match status" value="1"/>
</dbReference>
<reference evidence="2" key="2">
    <citation type="journal article" date="2023" name="Science">
        <title>Genomic signatures of disease resistance in endangered staghorn corals.</title>
        <authorList>
            <person name="Vollmer S.V."/>
            <person name="Selwyn J.D."/>
            <person name="Despard B.A."/>
            <person name="Roesel C.L."/>
        </authorList>
    </citation>
    <scope>NUCLEOTIDE SEQUENCE</scope>
    <source>
        <strain evidence="2">K2</strain>
    </source>
</reference>
<keyword evidence="3" id="KW-1185">Reference proteome</keyword>
<dbReference type="EMBL" id="JARQWQ010000194">
    <property type="protein sequence ID" value="KAK2547291.1"/>
    <property type="molecule type" value="Genomic_DNA"/>
</dbReference>
<evidence type="ECO:0000313" key="2">
    <source>
        <dbReference type="EMBL" id="KAK2547291.1"/>
    </source>
</evidence>
<dbReference type="AlphaFoldDB" id="A0AAD9URJ3"/>
<dbReference type="SMART" id="SM00498">
    <property type="entry name" value="FH2"/>
    <property type="match status" value="1"/>
</dbReference>
<dbReference type="PANTHER" id="PTHR45725">
    <property type="entry name" value="FORMIN HOMOLOGY 2 FAMILY MEMBER"/>
    <property type="match status" value="1"/>
</dbReference>
<dbReference type="InterPro" id="IPR042201">
    <property type="entry name" value="FH2_Formin_sf"/>
</dbReference>
<dbReference type="Gene3D" id="1.20.58.2220">
    <property type="entry name" value="Formin, FH2 domain"/>
    <property type="match status" value="1"/>
</dbReference>
<accession>A0AAD9URJ3</accession>
<feature type="domain" description="FH2" evidence="1">
    <location>
        <begin position="8"/>
        <end position="277"/>
    </location>
</feature>
<dbReference type="Pfam" id="PF02181">
    <property type="entry name" value="FH2"/>
    <property type="match status" value="1"/>
</dbReference>
<comment type="caution">
    <text evidence="2">The sequence shown here is derived from an EMBL/GenBank/DDBJ whole genome shotgun (WGS) entry which is preliminary data.</text>
</comment>
<evidence type="ECO:0000259" key="1">
    <source>
        <dbReference type="PROSITE" id="PS51444"/>
    </source>
</evidence>
<organism evidence="2 3">
    <name type="scientific">Acropora cervicornis</name>
    <name type="common">Staghorn coral</name>
    <dbReference type="NCBI Taxonomy" id="6130"/>
    <lineage>
        <taxon>Eukaryota</taxon>
        <taxon>Metazoa</taxon>
        <taxon>Cnidaria</taxon>
        <taxon>Anthozoa</taxon>
        <taxon>Hexacorallia</taxon>
        <taxon>Scleractinia</taxon>
        <taxon>Astrocoeniina</taxon>
        <taxon>Acroporidae</taxon>
        <taxon>Acropora</taxon>
    </lineage>
</organism>
<dbReference type="SUPFAM" id="SSF101447">
    <property type="entry name" value="Formin homology 2 domain (FH2 domain)"/>
    <property type="match status" value="1"/>
</dbReference>